<feature type="domain" description="Histidine kinase" evidence="17">
    <location>
        <begin position="537"/>
        <end position="758"/>
    </location>
</feature>
<evidence type="ECO:0000256" key="16">
    <source>
        <dbReference type="SAM" id="Phobius"/>
    </source>
</evidence>
<feature type="modified residue" description="Phosphohistidine" evidence="14">
    <location>
        <position position="1068"/>
    </location>
</feature>
<reference evidence="20 21" key="1">
    <citation type="submission" date="2019-11" db="EMBL/GenBank/DDBJ databases">
        <title>Pseudomonas karstica sp. nov. and Pseudomonas spelaei sp. nov. from karst caves.</title>
        <authorList>
            <person name="Zeman M."/>
        </authorList>
    </citation>
    <scope>NUCLEOTIDE SEQUENCE [LARGE SCALE GENOMIC DNA]</scope>
    <source>
        <strain evidence="20 21">CCM 7893</strain>
    </source>
</reference>
<dbReference type="InterPro" id="IPR005467">
    <property type="entry name" value="His_kinase_dom"/>
</dbReference>
<dbReference type="SUPFAM" id="SSF55874">
    <property type="entry name" value="ATPase domain of HSP90 chaperone/DNA topoisomerase II/histidine kinase"/>
    <property type="match status" value="1"/>
</dbReference>
<feature type="domain" description="HPt" evidence="19">
    <location>
        <begin position="1029"/>
        <end position="1124"/>
    </location>
</feature>
<dbReference type="PANTHER" id="PTHR43047:SF72">
    <property type="entry name" value="OSMOSENSING HISTIDINE PROTEIN KINASE SLN1"/>
    <property type="match status" value="1"/>
</dbReference>
<dbReference type="SUPFAM" id="SSF47226">
    <property type="entry name" value="Histidine-containing phosphotransfer domain, HPT domain"/>
    <property type="match status" value="1"/>
</dbReference>
<evidence type="ECO:0000313" key="20">
    <source>
        <dbReference type="EMBL" id="MUF08312.1"/>
    </source>
</evidence>
<evidence type="ECO:0000256" key="8">
    <source>
        <dbReference type="ARBA" id="ARBA00022692"/>
    </source>
</evidence>
<proteinExistence type="predicted"/>
<evidence type="ECO:0000256" key="5">
    <source>
        <dbReference type="ARBA" id="ARBA00022519"/>
    </source>
</evidence>
<keyword evidence="8 16" id="KW-0812">Transmembrane</keyword>
<dbReference type="Pfam" id="PF00072">
    <property type="entry name" value="Response_reg"/>
    <property type="match status" value="1"/>
</dbReference>
<evidence type="ECO:0000256" key="12">
    <source>
        <dbReference type="ARBA" id="ARBA00023012"/>
    </source>
</evidence>
<evidence type="ECO:0000259" key="19">
    <source>
        <dbReference type="PROSITE" id="PS50894"/>
    </source>
</evidence>
<comment type="subcellular location">
    <subcellularLocation>
        <location evidence="2">Cell inner membrane</location>
        <topology evidence="2">Multi-pass membrane protein</topology>
    </subcellularLocation>
</comment>
<keyword evidence="12" id="KW-0902">Two-component regulatory system</keyword>
<feature type="transmembrane region" description="Helical" evidence="16">
    <location>
        <begin position="26"/>
        <end position="50"/>
    </location>
</feature>
<name>A0A6I3WM76_9PSED</name>
<dbReference type="EMBL" id="WNNK01000047">
    <property type="protein sequence ID" value="MUF08312.1"/>
    <property type="molecule type" value="Genomic_DNA"/>
</dbReference>
<keyword evidence="21" id="KW-1185">Reference proteome</keyword>
<dbReference type="CDD" id="cd00082">
    <property type="entry name" value="HisKA"/>
    <property type="match status" value="1"/>
</dbReference>
<evidence type="ECO:0000256" key="10">
    <source>
        <dbReference type="ARBA" id="ARBA00022840"/>
    </source>
</evidence>
<evidence type="ECO:0000256" key="11">
    <source>
        <dbReference type="ARBA" id="ARBA00022989"/>
    </source>
</evidence>
<gene>
    <name evidence="20" type="ORF">GNF76_28670</name>
</gene>
<evidence type="ECO:0000256" key="1">
    <source>
        <dbReference type="ARBA" id="ARBA00000085"/>
    </source>
</evidence>
<dbReference type="SUPFAM" id="SSF47384">
    <property type="entry name" value="Homodimeric domain of signal transducing histidine kinase"/>
    <property type="match status" value="1"/>
</dbReference>
<dbReference type="Pfam" id="PF02518">
    <property type="entry name" value="HATPase_c"/>
    <property type="match status" value="1"/>
</dbReference>
<dbReference type="GO" id="GO:0000155">
    <property type="term" value="F:phosphorelay sensor kinase activity"/>
    <property type="evidence" value="ECO:0007669"/>
    <property type="project" value="InterPro"/>
</dbReference>
<dbReference type="Gene3D" id="3.40.50.2300">
    <property type="match status" value="1"/>
</dbReference>
<dbReference type="PROSITE" id="PS50109">
    <property type="entry name" value="HIS_KIN"/>
    <property type="match status" value="1"/>
</dbReference>
<dbReference type="PRINTS" id="PR00344">
    <property type="entry name" value="BCTRLSENSOR"/>
</dbReference>
<dbReference type="SMART" id="SM00448">
    <property type="entry name" value="REC"/>
    <property type="match status" value="1"/>
</dbReference>
<dbReference type="PROSITE" id="PS50110">
    <property type="entry name" value="RESPONSE_REGULATORY"/>
    <property type="match status" value="1"/>
</dbReference>
<dbReference type="EC" id="2.7.13.3" evidence="3"/>
<evidence type="ECO:0000256" key="7">
    <source>
        <dbReference type="ARBA" id="ARBA00022679"/>
    </source>
</evidence>
<keyword evidence="9" id="KW-0418">Kinase</keyword>
<evidence type="ECO:0000256" key="14">
    <source>
        <dbReference type="PROSITE-ProRule" id="PRU00110"/>
    </source>
</evidence>
<dbReference type="InterPro" id="IPR004358">
    <property type="entry name" value="Sig_transdc_His_kin-like_C"/>
</dbReference>
<evidence type="ECO:0000313" key="21">
    <source>
        <dbReference type="Proteomes" id="UP000438196"/>
    </source>
</evidence>
<dbReference type="Gene3D" id="1.10.287.130">
    <property type="match status" value="1"/>
</dbReference>
<dbReference type="InterPro" id="IPR001789">
    <property type="entry name" value="Sig_transdc_resp-reg_receiver"/>
</dbReference>
<keyword evidence="6 15" id="KW-0597">Phosphoprotein</keyword>
<dbReference type="InterPro" id="IPR003594">
    <property type="entry name" value="HATPase_dom"/>
</dbReference>
<organism evidence="20 21">
    <name type="scientific">Pseudomonas spelaei</name>
    <dbReference type="NCBI Taxonomy" id="1055469"/>
    <lineage>
        <taxon>Bacteria</taxon>
        <taxon>Pseudomonadati</taxon>
        <taxon>Pseudomonadota</taxon>
        <taxon>Gammaproteobacteria</taxon>
        <taxon>Pseudomonadales</taxon>
        <taxon>Pseudomonadaceae</taxon>
        <taxon>Pseudomonas</taxon>
    </lineage>
</organism>
<comment type="catalytic activity">
    <reaction evidence="1">
        <text>ATP + protein L-histidine = ADP + protein N-phospho-L-histidine.</text>
        <dbReference type="EC" id="2.7.13.3"/>
    </reaction>
</comment>
<dbReference type="SMART" id="SM00387">
    <property type="entry name" value="HATPase_c"/>
    <property type="match status" value="1"/>
</dbReference>
<dbReference type="InterPro" id="IPR003661">
    <property type="entry name" value="HisK_dim/P_dom"/>
</dbReference>
<dbReference type="SMART" id="SM00388">
    <property type="entry name" value="HisKA"/>
    <property type="match status" value="1"/>
</dbReference>
<evidence type="ECO:0000256" key="3">
    <source>
        <dbReference type="ARBA" id="ARBA00012438"/>
    </source>
</evidence>
<evidence type="ECO:0000256" key="4">
    <source>
        <dbReference type="ARBA" id="ARBA00022475"/>
    </source>
</evidence>
<dbReference type="GO" id="GO:0005886">
    <property type="term" value="C:plasma membrane"/>
    <property type="evidence" value="ECO:0007669"/>
    <property type="project" value="UniProtKB-SubCell"/>
</dbReference>
<keyword evidence="10" id="KW-0547">Nucleotide-binding</keyword>
<feature type="modified residue" description="4-aspartylphosphate" evidence="15">
    <location>
        <position position="954"/>
    </location>
</feature>
<evidence type="ECO:0000256" key="9">
    <source>
        <dbReference type="ARBA" id="ARBA00022777"/>
    </source>
</evidence>
<dbReference type="CDD" id="cd18773">
    <property type="entry name" value="PDC1_HK_sensor"/>
    <property type="match status" value="1"/>
</dbReference>
<evidence type="ECO:0000256" key="2">
    <source>
        <dbReference type="ARBA" id="ARBA00004429"/>
    </source>
</evidence>
<keyword evidence="5" id="KW-0997">Cell inner membrane</keyword>
<evidence type="ECO:0000259" key="17">
    <source>
        <dbReference type="PROSITE" id="PS50109"/>
    </source>
</evidence>
<keyword evidence="11 16" id="KW-1133">Transmembrane helix</keyword>
<dbReference type="InterPro" id="IPR036097">
    <property type="entry name" value="HisK_dim/P_sf"/>
</dbReference>
<sequence length="1124" mass="126314">MAALRDYLRLKTIMVPDLSERYYQTLLMGGGIVVSIAILAASGISTMMLVDQFMNERIHAFTDARDLIKSNMNRYQTRLIQTVETYEALWELHDKDQIPLVHYTKLLDDQKGVIVTGKDVTATPITIISDLTQPRDAPELSTLLRLTREISPAPLFPQREIGYYIGGFIYTPDRRFLATWPSLTNEQASSIRLQGGDSFIGKNIDNVEKILNSLDPDFVRKQRLVWAPLYKSPVTDELIFHYIVPVYRNEQRIAVMVITIPLDKFSLVFQDSIDEHGFFVVSFDRKHLFGVNYDNAQESGWANTVLNSVEWVEQHAGHLDIHRSGSMFFISQLIPGPNWIAVYAFDWKSILLALGNKFLVVELITLAVLGVLWTFITLLNRFVLAPLRAHSRQVHESEIFNRVVLTTAPVALAVYDPSLGEIVMQNKAAKILIETFFSRDEFHRLILDPAPREFLEDPPNIDFNTNEVKVLEATLTGKYGRPHQISVVFSRARYQLKEVILFSLTDTSIQKNTIQLLKDAKEAADQANQAKSMFLAMMSHEIRTPLHGALGNLELLALDQLQPRHKERVTTIRRAFDALLVLINDILDLSKIEAHELQINIESFQLDELIEHCAQTFCPVILDKNIRFQCLVDPRLAGTWHGDPHRLSQLLMNLLSNAHKFTEYGSITLRAIPYKPGEGGDGVQISVSDTGIGIPENKLEQIFSPFVQADERIASRFGGTGLGLTLCRKIALLMGGNLTVDSEEGEGSIFTVSLPLVRESKIEPSNPHGLECQFTSVVFMSDSPMWQLVLRAQLRLWLPKIRLIEGELDRPIPPISKQSILLFATFSPSLPQKWQAFREDYLDAVIVSLYGPSYPERHSGNLAVTSLSASMLKLALKSCGQREATYVQTIDHTCLDPIINRKTRVLVAEDDTICRALLKHQLLALGYHQIDSVENGRDALELCENNVYDVIITDLGMPVLGGWALLEALRVKHIYTPVIVCTADTNGAIKNQLLSSTNILYKPITIKNLDSALQKTLGLTFYSTTHSDSTIQIKEIRKLFVNGWVSDEAALRAALNAGDSKLFLGRLHRLKGALLVLGEEVLVAHCNEIIKKIEDKGILDTTISIDKTLSEILQTVEIYSKDAG</sequence>
<dbReference type="InterPro" id="IPR036890">
    <property type="entry name" value="HATPase_C_sf"/>
</dbReference>
<dbReference type="Gene3D" id="3.30.565.10">
    <property type="entry name" value="Histidine kinase-like ATPase, C-terminal domain"/>
    <property type="match status" value="1"/>
</dbReference>
<protein>
    <recommendedName>
        <fullName evidence="3">histidine kinase</fullName>
        <ecNumber evidence="3">2.7.13.3</ecNumber>
    </recommendedName>
</protein>
<feature type="domain" description="Response regulatory" evidence="18">
    <location>
        <begin position="904"/>
        <end position="1017"/>
    </location>
</feature>
<keyword evidence="7" id="KW-0808">Transferase</keyword>
<dbReference type="Proteomes" id="UP000438196">
    <property type="component" value="Unassembled WGS sequence"/>
</dbReference>
<keyword evidence="13 16" id="KW-0472">Membrane</keyword>
<dbReference type="Pfam" id="PF00512">
    <property type="entry name" value="HisKA"/>
    <property type="match status" value="1"/>
</dbReference>
<evidence type="ECO:0000256" key="13">
    <source>
        <dbReference type="ARBA" id="ARBA00023136"/>
    </source>
</evidence>
<dbReference type="PROSITE" id="PS50894">
    <property type="entry name" value="HPT"/>
    <property type="match status" value="1"/>
</dbReference>
<dbReference type="InterPro" id="IPR036641">
    <property type="entry name" value="HPT_dom_sf"/>
</dbReference>
<evidence type="ECO:0000256" key="6">
    <source>
        <dbReference type="ARBA" id="ARBA00022553"/>
    </source>
</evidence>
<dbReference type="CDD" id="cd16922">
    <property type="entry name" value="HATPase_EvgS-ArcB-TorS-like"/>
    <property type="match status" value="1"/>
</dbReference>
<comment type="caution">
    <text evidence="20">The sequence shown here is derived from an EMBL/GenBank/DDBJ whole genome shotgun (WGS) entry which is preliminary data.</text>
</comment>
<dbReference type="AlphaFoldDB" id="A0A6I3WM76"/>
<evidence type="ECO:0000259" key="18">
    <source>
        <dbReference type="PROSITE" id="PS50110"/>
    </source>
</evidence>
<dbReference type="CDD" id="cd17546">
    <property type="entry name" value="REC_hyHK_CKI1_RcsC-like"/>
    <property type="match status" value="1"/>
</dbReference>
<dbReference type="PANTHER" id="PTHR43047">
    <property type="entry name" value="TWO-COMPONENT HISTIDINE PROTEIN KINASE"/>
    <property type="match status" value="1"/>
</dbReference>
<dbReference type="Gene3D" id="1.20.120.160">
    <property type="entry name" value="HPT domain"/>
    <property type="match status" value="1"/>
</dbReference>
<accession>A0A6I3WM76</accession>
<dbReference type="SUPFAM" id="SSF52172">
    <property type="entry name" value="CheY-like"/>
    <property type="match status" value="1"/>
</dbReference>
<dbReference type="InterPro" id="IPR011006">
    <property type="entry name" value="CheY-like_superfamily"/>
</dbReference>
<evidence type="ECO:0000256" key="15">
    <source>
        <dbReference type="PROSITE-ProRule" id="PRU00169"/>
    </source>
</evidence>
<dbReference type="FunFam" id="3.30.565.10:FF:000010">
    <property type="entry name" value="Sensor histidine kinase RcsC"/>
    <property type="match status" value="1"/>
</dbReference>
<keyword evidence="4" id="KW-1003">Cell membrane</keyword>
<dbReference type="InterPro" id="IPR008207">
    <property type="entry name" value="Sig_transdc_His_kin_Hpt_dom"/>
</dbReference>
<feature type="transmembrane region" description="Helical" evidence="16">
    <location>
        <begin position="358"/>
        <end position="379"/>
    </location>
</feature>
<dbReference type="GO" id="GO:0009927">
    <property type="term" value="F:histidine phosphotransfer kinase activity"/>
    <property type="evidence" value="ECO:0007669"/>
    <property type="project" value="TreeGrafter"/>
</dbReference>
<keyword evidence="10" id="KW-0067">ATP-binding</keyword>